<dbReference type="Gene3D" id="1.20.140.150">
    <property type="match status" value="1"/>
</dbReference>
<keyword evidence="7" id="KW-1185">Reference proteome</keyword>
<feature type="transmembrane region" description="Helical" evidence="5">
    <location>
        <begin position="103"/>
        <end position="128"/>
    </location>
</feature>
<evidence type="ECO:0000313" key="6">
    <source>
        <dbReference type="EMBL" id="CAL1535349.1"/>
    </source>
</evidence>
<dbReference type="InterPro" id="IPR004031">
    <property type="entry name" value="PMP22/EMP/MP20/Claudin"/>
</dbReference>
<dbReference type="GO" id="GO:0016020">
    <property type="term" value="C:membrane"/>
    <property type="evidence" value="ECO:0007669"/>
    <property type="project" value="UniProtKB-SubCell"/>
</dbReference>
<protein>
    <submittedName>
        <fullName evidence="6">Uncharacterized protein</fullName>
    </submittedName>
</protein>
<keyword evidence="2 5" id="KW-0812">Transmembrane</keyword>
<evidence type="ECO:0000256" key="5">
    <source>
        <dbReference type="SAM" id="Phobius"/>
    </source>
</evidence>
<keyword evidence="4 5" id="KW-0472">Membrane</keyword>
<evidence type="ECO:0000256" key="4">
    <source>
        <dbReference type="ARBA" id="ARBA00023136"/>
    </source>
</evidence>
<dbReference type="Pfam" id="PF00822">
    <property type="entry name" value="PMP22_Claudin"/>
    <property type="match status" value="1"/>
</dbReference>
<feature type="transmembrane region" description="Helical" evidence="5">
    <location>
        <begin position="12"/>
        <end position="31"/>
    </location>
</feature>
<name>A0AAV2HR83_LYMST</name>
<dbReference type="EMBL" id="CAXITT010000199">
    <property type="protein sequence ID" value="CAL1535349.1"/>
    <property type="molecule type" value="Genomic_DNA"/>
</dbReference>
<proteinExistence type="predicted"/>
<evidence type="ECO:0000256" key="3">
    <source>
        <dbReference type="ARBA" id="ARBA00022989"/>
    </source>
</evidence>
<gene>
    <name evidence="6" type="ORF">GSLYS_00009309001</name>
</gene>
<feature type="transmembrane region" description="Helical" evidence="5">
    <location>
        <begin position="71"/>
        <end position="96"/>
    </location>
</feature>
<comment type="subcellular location">
    <subcellularLocation>
        <location evidence="1">Membrane</location>
        <topology evidence="1">Multi-pass membrane protein</topology>
    </subcellularLocation>
</comment>
<organism evidence="6 7">
    <name type="scientific">Lymnaea stagnalis</name>
    <name type="common">Great pond snail</name>
    <name type="synonym">Helix stagnalis</name>
    <dbReference type="NCBI Taxonomy" id="6523"/>
    <lineage>
        <taxon>Eukaryota</taxon>
        <taxon>Metazoa</taxon>
        <taxon>Spiralia</taxon>
        <taxon>Lophotrochozoa</taxon>
        <taxon>Mollusca</taxon>
        <taxon>Gastropoda</taxon>
        <taxon>Heterobranchia</taxon>
        <taxon>Euthyneura</taxon>
        <taxon>Panpulmonata</taxon>
        <taxon>Hygrophila</taxon>
        <taxon>Lymnaeoidea</taxon>
        <taxon>Lymnaeidae</taxon>
        <taxon>Lymnaea</taxon>
    </lineage>
</organism>
<feature type="transmembrane region" description="Helical" evidence="5">
    <location>
        <begin position="140"/>
        <end position="162"/>
    </location>
</feature>
<dbReference type="AlphaFoldDB" id="A0AAV2HR83"/>
<evidence type="ECO:0000313" key="7">
    <source>
        <dbReference type="Proteomes" id="UP001497497"/>
    </source>
</evidence>
<reference evidence="6 7" key="1">
    <citation type="submission" date="2024-04" db="EMBL/GenBank/DDBJ databases">
        <authorList>
            <consortium name="Genoscope - CEA"/>
            <person name="William W."/>
        </authorList>
    </citation>
    <scope>NUCLEOTIDE SEQUENCE [LARGE SCALE GENOMIC DNA]</scope>
</reference>
<keyword evidence="3 5" id="KW-1133">Transmembrane helix</keyword>
<evidence type="ECO:0000256" key="1">
    <source>
        <dbReference type="ARBA" id="ARBA00004141"/>
    </source>
</evidence>
<sequence>MMALPGGLSGAFYLGLVLLGLGTVLHVIGLATPEWSVEKHGTRTQGLFKGCFLGSCGEYTYKTSKLEACEAFAIIGMVAGIGATAVSLLIFLLGLLSKNRHRIFSLLVLAGSVVAFIAILICVIIYGVTIHDDISYFFNVGYSFILSIIGGALIPIGGFFVYSASK</sequence>
<evidence type="ECO:0000256" key="2">
    <source>
        <dbReference type="ARBA" id="ARBA00022692"/>
    </source>
</evidence>
<dbReference type="Proteomes" id="UP001497497">
    <property type="component" value="Unassembled WGS sequence"/>
</dbReference>
<accession>A0AAV2HR83</accession>
<comment type="caution">
    <text evidence="6">The sequence shown here is derived from an EMBL/GenBank/DDBJ whole genome shotgun (WGS) entry which is preliminary data.</text>
</comment>